<dbReference type="EMBL" id="CP034550">
    <property type="protein sequence ID" value="QFZ18787.1"/>
    <property type="molecule type" value="Genomic_DNA"/>
</dbReference>
<protein>
    <recommendedName>
        <fullName evidence="4">Peptidoglycan-binding protein</fullName>
    </recommendedName>
</protein>
<feature type="chain" id="PRO_5024793224" description="Peptidoglycan-binding protein" evidence="1">
    <location>
        <begin position="27"/>
        <end position="116"/>
    </location>
</feature>
<dbReference type="AlphaFoldDB" id="A0A5Q0GXJ4"/>
<name>A0A5Q0GXJ4_SACSY</name>
<dbReference type="KEGG" id="ssyi:EKG83_16205"/>
<organism evidence="2 3">
    <name type="scientific">Saccharothrix syringae</name>
    <name type="common">Nocardiopsis syringae</name>
    <dbReference type="NCBI Taxonomy" id="103733"/>
    <lineage>
        <taxon>Bacteria</taxon>
        <taxon>Bacillati</taxon>
        <taxon>Actinomycetota</taxon>
        <taxon>Actinomycetes</taxon>
        <taxon>Pseudonocardiales</taxon>
        <taxon>Pseudonocardiaceae</taxon>
        <taxon>Saccharothrix</taxon>
    </lineage>
</organism>
<evidence type="ECO:0000256" key="1">
    <source>
        <dbReference type="SAM" id="SignalP"/>
    </source>
</evidence>
<gene>
    <name evidence="2" type="ORF">EKG83_16205</name>
</gene>
<sequence>MKPVIGCALAALLATTSTLIPTSALAAPVGATAPQERVAGAGAEQRVQSRCPVWRRTTANHWGHYDGPLDGYYSSDTRAQVRTRSPARTGRPWFDGATSLWPEYGIIHGIRCHSRM</sequence>
<keyword evidence="1" id="KW-0732">Signal</keyword>
<reference evidence="3" key="1">
    <citation type="journal article" date="2021" name="Curr. Microbiol.">
        <title>Complete genome of nocamycin-producing strain Saccharothrix syringae NRRL B-16468 reveals the biosynthetic potential for secondary metabolites.</title>
        <authorList>
            <person name="Mo X."/>
            <person name="Yang S."/>
        </authorList>
    </citation>
    <scope>NUCLEOTIDE SEQUENCE [LARGE SCALE GENOMIC DNA]</scope>
    <source>
        <strain evidence="3">ATCC 51364 / DSM 43886 / JCM 6844 / KCTC 9398 / NBRC 14523 / NRRL B-16468 / INA 2240</strain>
    </source>
</reference>
<proteinExistence type="predicted"/>
<keyword evidence="3" id="KW-1185">Reference proteome</keyword>
<accession>A0A5Q0GXJ4</accession>
<dbReference type="Proteomes" id="UP000325787">
    <property type="component" value="Chromosome"/>
</dbReference>
<evidence type="ECO:0008006" key="4">
    <source>
        <dbReference type="Google" id="ProtNLM"/>
    </source>
</evidence>
<feature type="signal peptide" evidence="1">
    <location>
        <begin position="1"/>
        <end position="26"/>
    </location>
</feature>
<evidence type="ECO:0000313" key="2">
    <source>
        <dbReference type="EMBL" id="QFZ18787.1"/>
    </source>
</evidence>
<evidence type="ECO:0000313" key="3">
    <source>
        <dbReference type="Proteomes" id="UP000325787"/>
    </source>
</evidence>
<dbReference type="RefSeq" id="WP_033431002.1">
    <property type="nucleotide sequence ID" value="NZ_CP034550.1"/>
</dbReference>
<dbReference type="OrthoDB" id="9815541at2"/>